<evidence type="ECO:0000313" key="1">
    <source>
        <dbReference type="EMBL" id="KAF7806292.1"/>
    </source>
</evidence>
<dbReference type="AlphaFoldDB" id="A0A834SM20"/>
<keyword evidence="2" id="KW-1185">Reference proteome</keyword>
<protein>
    <submittedName>
        <fullName evidence="1">Uncharacterized protein</fullName>
    </submittedName>
</protein>
<proteinExistence type="predicted"/>
<evidence type="ECO:0000313" key="2">
    <source>
        <dbReference type="Proteomes" id="UP000634136"/>
    </source>
</evidence>
<dbReference type="Proteomes" id="UP000634136">
    <property type="component" value="Unassembled WGS sequence"/>
</dbReference>
<accession>A0A834SM20</accession>
<dbReference type="EMBL" id="JAAIUW010000012">
    <property type="protein sequence ID" value="KAF7806292.1"/>
    <property type="molecule type" value="Genomic_DNA"/>
</dbReference>
<sequence length="54" mass="6230">MSNLEIWRQEYNLLASPSDCRFCRYDGAHDHYEPLITVHYFPPSDKIAGQVSAS</sequence>
<comment type="caution">
    <text evidence="1">The sequence shown here is derived from an EMBL/GenBank/DDBJ whole genome shotgun (WGS) entry which is preliminary data.</text>
</comment>
<organism evidence="1 2">
    <name type="scientific">Senna tora</name>
    <dbReference type="NCBI Taxonomy" id="362788"/>
    <lineage>
        <taxon>Eukaryota</taxon>
        <taxon>Viridiplantae</taxon>
        <taxon>Streptophyta</taxon>
        <taxon>Embryophyta</taxon>
        <taxon>Tracheophyta</taxon>
        <taxon>Spermatophyta</taxon>
        <taxon>Magnoliopsida</taxon>
        <taxon>eudicotyledons</taxon>
        <taxon>Gunneridae</taxon>
        <taxon>Pentapetalae</taxon>
        <taxon>rosids</taxon>
        <taxon>fabids</taxon>
        <taxon>Fabales</taxon>
        <taxon>Fabaceae</taxon>
        <taxon>Caesalpinioideae</taxon>
        <taxon>Cassia clade</taxon>
        <taxon>Senna</taxon>
    </lineage>
</organism>
<gene>
    <name evidence="1" type="ORF">G2W53_038453</name>
</gene>
<reference evidence="1" key="1">
    <citation type="submission" date="2020-09" db="EMBL/GenBank/DDBJ databases">
        <title>Genome-Enabled Discovery of Anthraquinone Biosynthesis in Senna tora.</title>
        <authorList>
            <person name="Kang S.-H."/>
            <person name="Pandey R.P."/>
            <person name="Lee C.-M."/>
            <person name="Sim J.-S."/>
            <person name="Jeong J.-T."/>
            <person name="Choi B.-S."/>
            <person name="Jung M."/>
            <person name="Ginzburg D."/>
            <person name="Zhao K."/>
            <person name="Won S.Y."/>
            <person name="Oh T.-J."/>
            <person name="Yu Y."/>
            <person name="Kim N.-H."/>
            <person name="Lee O.R."/>
            <person name="Lee T.-H."/>
            <person name="Bashyal P."/>
            <person name="Kim T.-S."/>
            <person name="Lee W.-H."/>
            <person name="Kawkins C."/>
            <person name="Kim C.-K."/>
            <person name="Kim J.S."/>
            <person name="Ahn B.O."/>
            <person name="Rhee S.Y."/>
            <person name="Sohng J.K."/>
        </authorList>
    </citation>
    <scope>NUCLEOTIDE SEQUENCE</scope>
    <source>
        <tissue evidence="1">Leaf</tissue>
    </source>
</reference>
<name>A0A834SM20_9FABA</name>